<dbReference type="RefSeq" id="WP_106290437.1">
    <property type="nucleotide sequence ID" value="NZ_CAWNTC010000153.1"/>
</dbReference>
<gene>
    <name evidence="2" type="ORF">C7B64_19360</name>
</gene>
<evidence type="ECO:0000256" key="1">
    <source>
        <dbReference type="SAM" id="Phobius"/>
    </source>
</evidence>
<protein>
    <submittedName>
        <fullName evidence="2">Esterase</fullName>
    </submittedName>
</protein>
<dbReference type="Pfam" id="PF00756">
    <property type="entry name" value="Esterase"/>
    <property type="match status" value="1"/>
</dbReference>
<keyword evidence="1" id="KW-1133">Transmembrane helix</keyword>
<dbReference type="InterPro" id="IPR050583">
    <property type="entry name" value="Mycobacterial_A85_antigen"/>
</dbReference>
<proteinExistence type="predicted"/>
<name>A0A2T1BZB2_9CYAN</name>
<organism evidence="2 3">
    <name type="scientific">Merismopedia glauca CCAP 1448/3</name>
    <dbReference type="NCBI Taxonomy" id="1296344"/>
    <lineage>
        <taxon>Bacteria</taxon>
        <taxon>Bacillati</taxon>
        <taxon>Cyanobacteriota</taxon>
        <taxon>Cyanophyceae</taxon>
        <taxon>Synechococcales</taxon>
        <taxon>Merismopediaceae</taxon>
        <taxon>Merismopedia</taxon>
    </lineage>
</organism>
<reference evidence="2 3" key="2">
    <citation type="submission" date="2018-03" db="EMBL/GenBank/DDBJ databases">
        <title>The ancient ancestry and fast evolution of plastids.</title>
        <authorList>
            <person name="Moore K.R."/>
            <person name="Magnabosco C."/>
            <person name="Momper L."/>
            <person name="Gold D.A."/>
            <person name="Bosak T."/>
            <person name="Fournier G.P."/>
        </authorList>
    </citation>
    <scope>NUCLEOTIDE SEQUENCE [LARGE SCALE GENOMIC DNA]</scope>
    <source>
        <strain evidence="2 3">CCAP 1448/3</strain>
    </source>
</reference>
<keyword evidence="1" id="KW-0812">Transmembrane</keyword>
<dbReference type="InterPro" id="IPR029058">
    <property type="entry name" value="AB_hydrolase_fold"/>
</dbReference>
<keyword evidence="3" id="KW-1185">Reference proteome</keyword>
<reference evidence="2 3" key="1">
    <citation type="submission" date="2018-02" db="EMBL/GenBank/DDBJ databases">
        <authorList>
            <person name="Cohen D.B."/>
            <person name="Kent A.D."/>
        </authorList>
    </citation>
    <scope>NUCLEOTIDE SEQUENCE [LARGE SCALE GENOMIC DNA]</scope>
    <source>
        <strain evidence="2 3">CCAP 1448/3</strain>
    </source>
</reference>
<evidence type="ECO:0000313" key="2">
    <source>
        <dbReference type="EMBL" id="PSB01248.1"/>
    </source>
</evidence>
<dbReference type="InterPro" id="IPR000801">
    <property type="entry name" value="Esterase-like"/>
</dbReference>
<dbReference type="Proteomes" id="UP000238762">
    <property type="component" value="Unassembled WGS sequence"/>
</dbReference>
<dbReference type="OrthoDB" id="9777383at2"/>
<evidence type="ECO:0000313" key="3">
    <source>
        <dbReference type="Proteomes" id="UP000238762"/>
    </source>
</evidence>
<comment type="caution">
    <text evidence="2">The sequence shown here is derived from an EMBL/GenBank/DDBJ whole genome shotgun (WGS) entry which is preliminary data.</text>
</comment>
<keyword evidence="1" id="KW-0472">Membrane</keyword>
<dbReference type="AlphaFoldDB" id="A0A2T1BZB2"/>
<feature type="transmembrane region" description="Helical" evidence="1">
    <location>
        <begin position="12"/>
        <end position="33"/>
    </location>
</feature>
<dbReference type="Gene3D" id="3.40.50.1820">
    <property type="entry name" value="alpha/beta hydrolase"/>
    <property type="match status" value="1"/>
</dbReference>
<sequence length="320" mass="35964">MKMRKFGNISRKYVVISSTVVLSTVGGGIWYFLNSDTPQLDGPQTRIKVQNTKLTYQLTAYPSQVMGQERTYAVSLPPDYPENPQKRYPVIFLLHGGNGKPTDWFKKGLAISVIEKLYQNGKLPHSIIITPDGNDKRGASPFYDPEYIDGPNGNVRSAIAEELVQVIKSRYRTLSEPKFWAIGGLSSGAWGAVNIGLHHPQNFGILFSHSGYFEDKSGAENSPIVYIKKMSPEERSQLRVYLDAGTEDGKYLAQTKQFATVLKRLQVDYVFHEFPGGHGIVGPDSLWNYWHKHLADSLTFVGNNFKRSQKSEVRSQKSEV</sequence>
<dbReference type="EMBL" id="PVWJ01000120">
    <property type="protein sequence ID" value="PSB01248.1"/>
    <property type="molecule type" value="Genomic_DNA"/>
</dbReference>
<dbReference type="PANTHER" id="PTHR48098">
    <property type="entry name" value="ENTEROCHELIN ESTERASE-RELATED"/>
    <property type="match status" value="1"/>
</dbReference>
<accession>A0A2T1BZB2</accession>
<dbReference type="SUPFAM" id="SSF53474">
    <property type="entry name" value="alpha/beta-Hydrolases"/>
    <property type="match status" value="1"/>
</dbReference>